<dbReference type="EMBL" id="VUJU01005968">
    <property type="protein sequence ID" value="KAF0749788.1"/>
    <property type="molecule type" value="Genomic_DNA"/>
</dbReference>
<evidence type="ECO:0000313" key="2">
    <source>
        <dbReference type="Proteomes" id="UP000478052"/>
    </source>
</evidence>
<dbReference type="AlphaFoldDB" id="A0A6G0Y669"/>
<dbReference type="Proteomes" id="UP000478052">
    <property type="component" value="Unassembled WGS sequence"/>
</dbReference>
<organism evidence="1 2">
    <name type="scientific">Aphis craccivora</name>
    <name type="common">Cowpea aphid</name>
    <dbReference type="NCBI Taxonomy" id="307492"/>
    <lineage>
        <taxon>Eukaryota</taxon>
        <taxon>Metazoa</taxon>
        <taxon>Ecdysozoa</taxon>
        <taxon>Arthropoda</taxon>
        <taxon>Hexapoda</taxon>
        <taxon>Insecta</taxon>
        <taxon>Pterygota</taxon>
        <taxon>Neoptera</taxon>
        <taxon>Paraneoptera</taxon>
        <taxon>Hemiptera</taxon>
        <taxon>Sternorrhyncha</taxon>
        <taxon>Aphidomorpha</taxon>
        <taxon>Aphidoidea</taxon>
        <taxon>Aphididae</taxon>
        <taxon>Aphidini</taxon>
        <taxon>Aphis</taxon>
        <taxon>Aphis</taxon>
    </lineage>
</organism>
<evidence type="ECO:0000313" key="1">
    <source>
        <dbReference type="EMBL" id="KAF0749788.1"/>
    </source>
</evidence>
<keyword evidence="2" id="KW-1185">Reference proteome</keyword>
<gene>
    <name evidence="1" type="ORF">FWK35_00021958</name>
</gene>
<comment type="caution">
    <text evidence="1">The sequence shown here is derived from an EMBL/GenBank/DDBJ whole genome shotgun (WGS) entry which is preliminary data.</text>
</comment>
<name>A0A6G0Y669_APHCR</name>
<sequence length="46" mass="5038">MFGRFPTILNRFAESVSLALIMQFNVNYGCHGHLPIVCVLSATGIV</sequence>
<proteinExistence type="predicted"/>
<accession>A0A6G0Y669</accession>
<protein>
    <submittedName>
        <fullName evidence="1">Uncharacterized protein</fullName>
    </submittedName>
</protein>
<reference evidence="1 2" key="1">
    <citation type="submission" date="2019-08" db="EMBL/GenBank/DDBJ databases">
        <title>Whole genome of Aphis craccivora.</title>
        <authorList>
            <person name="Voronova N.V."/>
            <person name="Shulinski R.S."/>
            <person name="Bandarenka Y.V."/>
            <person name="Zhorov D.G."/>
            <person name="Warner D."/>
        </authorList>
    </citation>
    <scope>NUCLEOTIDE SEQUENCE [LARGE SCALE GENOMIC DNA]</scope>
    <source>
        <strain evidence="1">180601</strain>
        <tissue evidence="1">Whole Body</tissue>
    </source>
</reference>